<dbReference type="PROSITE" id="PS51084">
    <property type="entry name" value="HIT_2"/>
    <property type="match status" value="1"/>
</dbReference>
<dbReference type="Pfam" id="PF10120">
    <property type="entry name" value="ThiN"/>
    <property type="match status" value="1"/>
</dbReference>
<dbReference type="OrthoDB" id="26806at2157"/>
<dbReference type="InterPro" id="IPR052908">
    <property type="entry name" value="AP-4-A_phosphorylase"/>
</dbReference>
<keyword evidence="1" id="KW-0547">Nucleotide-binding</keyword>
<dbReference type="GO" id="GO:0004789">
    <property type="term" value="F:thiamine-phosphate diphosphorylase activity"/>
    <property type="evidence" value="ECO:0007669"/>
    <property type="project" value="UniProtKB-EC"/>
</dbReference>
<dbReference type="InterPro" id="IPR011146">
    <property type="entry name" value="HIT-like"/>
</dbReference>
<dbReference type="SUPFAM" id="SSF53639">
    <property type="entry name" value="AraD/HMP-PK domain-like"/>
    <property type="match status" value="1"/>
</dbReference>
<dbReference type="Proteomes" id="UP000094707">
    <property type="component" value="Chromosome I"/>
</dbReference>
<dbReference type="SUPFAM" id="SSF54197">
    <property type="entry name" value="HIT-like"/>
    <property type="match status" value="1"/>
</dbReference>
<dbReference type="InterPro" id="IPR039383">
    <property type="entry name" value="FHIT"/>
</dbReference>
<dbReference type="CDD" id="cd01275">
    <property type="entry name" value="FHIT"/>
    <property type="match status" value="1"/>
</dbReference>
<gene>
    <name evidence="4" type="primary">thiN</name>
    <name evidence="4" type="ORF">MCBB_0689</name>
</gene>
<dbReference type="PATRIC" id="fig|129848.4.peg.696"/>
<feature type="short sequence motif" description="Histidine triad motif" evidence="2">
    <location>
        <begin position="328"/>
        <end position="332"/>
    </location>
</feature>
<evidence type="ECO:0000313" key="5">
    <source>
        <dbReference type="Proteomes" id="UP000094707"/>
    </source>
</evidence>
<keyword evidence="4" id="KW-0808">Transferase</keyword>
<dbReference type="AlphaFoldDB" id="A0A1D3L0S7"/>
<reference evidence="4 5" key="1">
    <citation type="submission" date="2016-08" db="EMBL/GenBank/DDBJ databases">
        <authorList>
            <person name="Seilhamer J.J."/>
        </authorList>
    </citation>
    <scope>NUCLEOTIDE SEQUENCE [LARGE SCALE GENOMIC DNA]</scope>
    <source>
        <strain evidence="4">Buetzberg</strain>
    </source>
</reference>
<dbReference type="InterPro" id="IPR036409">
    <property type="entry name" value="Aldolase_II/adducin_N_sf"/>
</dbReference>
<accession>A0A1D3L0S7</accession>
<dbReference type="PANTHER" id="PTHR42997">
    <property type="entry name" value="HIT FAMILY HYDROLASE"/>
    <property type="match status" value="1"/>
</dbReference>
<dbReference type="KEGG" id="mcub:MCBB_0689"/>
<evidence type="ECO:0000259" key="3">
    <source>
        <dbReference type="PROSITE" id="PS51084"/>
    </source>
</evidence>
<dbReference type="GeneID" id="30411543"/>
<evidence type="ECO:0000256" key="1">
    <source>
        <dbReference type="ARBA" id="ARBA00022741"/>
    </source>
</evidence>
<dbReference type="STRING" id="118062.MCBB_0689"/>
<sequence length="377" mass="42596">MEIQNIEMAIEILEKSPEFADIVPEVRSNIVMAKEGAKDIRDVAGIPGRITTVKGWAKSFIKPEFGVSSHMARLVLSMMKHDPQRRSALNIRYDDEIIDICQKLGLKVSSYNRQDEPEDVMKFEGGTIPWGVEEAIKKLGDIPDVVYHTGSWGKEPMICLTGPDAVEVARTAVCISKLYRVRVQKNKNESNTKSTENLLKNSMTVSGSFEDSYSVVFAPSRSAYVGKKAHVSCIFCAIAEGDERVDSRVLYKDDKNMVIMNMFPYNRGHLEVVPLKHVTDLNEMKSEEIKDIFILVQRSIRLVREVIKAEGINVGINLGEAAGSSINHLHIHIVPRFKYESGFMETTANTRVVEESINETYTRFMEKIDILRENHEV</sequence>
<keyword evidence="5" id="KW-1185">Reference proteome</keyword>
<dbReference type="Gene3D" id="3.30.428.10">
    <property type="entry name" value="HIT-like"/>
    <property type="match status" value="1"/>
</dbReference>
<evidence type="ECO:0000256" key="2">
    <source>
        <dbReference type="PROSITE-ProRule" id="PRU00464"/>
    </source>
</evidence>
<dbReference type="Gene3D" id="3.40.225.10">
    <property type="entry name" value="Class II aldolase/adducin N-terminal domain"/>
    <property type="match status" value="1"/>
</dbReference>
<dbReference type="InterPro" id="IPR019293">
    <property type="entry name" value="ThiN"/>
</dbReference>
<evidence type="ECO:0000313" key="4">
    <source>
        <dbReference type="EMBL" id="SCG85262.1"/>
    </source>
</evidence>
<dbReference type="RefSeq" id="WP_071906448.1">
    <property type="nucleotide sequence ID" value="NZ_LT607756.1"/>
</dbReference>
<proteinExistence type="predicted"/>
<dbReference type="GO" id="GO:0000166">
    <property type="term" value="F:nucleotide binding"/>
    <property type="evidence" value="ECO:0007669"/>
    <property type="project" value="UniProtKB-KW"/>
</dbReference>
<name>A0A1D3L0S7_9EURY</name>
<protein>
    <submittedName>
        <fullName evidence="4">Thiamine-phosphate synthase ThiN</fullName>
        <ecNumber evidence="4">2.5.1.3</ecNumber>
    </submittedName>
</protein>
<dbReference type="PANTHER" id="PTHR42997:SF1">
    <property type="entry name" value="AP-4-A PHOSPHORYLASE"/>
    <property type="match status" value="1"/>
</dbReference>
<dbReference type="EC" id="2.5.1.3" evidence="4"/>
<organism evidence="4 5">
    <name type="scientific">Methanobacterium congolense</name>
    <dbReference type="NCBI Taxonomy" id="118062"/>
    <lineage>
        <taxon>Archaea</taxon>
        <taxon>Methanobacteriati</taxon>
        <taxon>Methanobacteriota</taxon>
        <taxon>Methanomada group</taxon>
        <taxon>Methanobacteria</taxon>
        <taxon>Methanobacteriales</taxon>
        <taxon>Methanobacteriaceae</taxon>
        <taxon>Methanobacterium</taxon>
    </lineage>
</organism>
<feature type="domain" description="HIT" evidence="3">
    <location>
        <begin position="234"/>
        <end position="343"/>
    </location>
</feature>
<dbReference type="InterPro" id="IPR036265">
    <property type="entry name" value="HIT-like_sf"/>
</dbReference>
<dbReference type="EMBL" id="LT607756">
    <property type="protein sequence ID" value="SCG85262.1"/>
    <property type="molecule type" value="Genomic_DNA"/>
</dbReference>
<dbReference type="Pfam" id="PF01230">
    <property type="entry name" value="HIT"/>
    <property type="match status" value="1"/>
</dbReference>